<dbReference type="FunFam" id="3.30.420.10:FF:000031">
    <property type="entry name" value="RNA exonuclease 1"/>
    <property type="match status" value="1"/>
</dbReference>
<comment type="similarity">
    <text evidence="2">Belongs to the REXO1/REXO3 family.</text>
</comment>
<dbReference type="GO" id="GO:0003676">
    <property type="term" value="F:nucleic acid binding"/>
    <property type="evidence" value="ECO:0007669"/>
    <property type="project" value="InterPro"/>
</dbReference>
<dbReference type="InterPro" id="IPR047021">
    <property type="entry name" value="REXO1/3/4-like"/>
</dbReference>
<dbReference type="InterPro" id="IPR013520">
    <property type="entry name" value="Ribonucl_H"/>
</dbReference>
<dbReference type="STRING" id="4846.A0A367JZ61"/>
<evidence type="ECO:0000256" key="4">
    <source>
        <dbReference type="ARBA" id="ARBA00022801"/>
    </source>
</evidence>
<dbReference type="Proteomes" id="UP000253551">
    <property type="component" value="Unassembled WGS sequence"/>
</dbReference>
<gene>
    <name evidence="9" type="ORF">CU098_000482</name>
</gene>
<evidence type="ECO:0000256" key="3">
    <source>
        <dbReference type="ARBA" id="ARBA00022722"/>
    </source>
</evidence>
<keyword evidence="4" id="KW-0378">Hydrolase</keyword>
<evidence type="ECO:0000313" key="10">
    <source>
        <dbReference type="Proteomes" id="UP000253551"/>
    </source>
</evidence>
<keyword evidence="6" id="KW-0539">Nucleus</keyword>
<organism evidence="9 10">
    <name type="scientific">Rhizopus stolonifer</name>
    <name type="common">Rhizopus nigricans</name>
    <dbReference type="NCBI Taxonomy" id="4846"/>
    <lineage>
        <taxon>Eukaryota</taxon>
        <taxon>Fungi</taxon>
        <taxon>Fungi incertae sedis</taxon>
        <taxon>Mucoromycota</taxon>
        <taxon>Mucoromycotina</taxon>
        <taxon>Mucoromycetes</taxon>
        <taxon>Mucorales</taxon>
        <taxon>Mucorineae</taxon>
        <taxon>Rhizopodaceae</taxon>
        <taxon>Rhizopus</taxon>
    </lineage>
</organism>
<dbReference type="Gene3D" id="3.30.420.10">
    <property type="entry name" value="Ribonuclease H-like superfamily/Ribonuclease H"/>
    <property type="match status" value="1"/>
</dbReference>
<protein>
    <recommendedName>
        <fullName evidence="8">Exonuclease domain-containing protein</fullName>
    </recommendedName>
</protein>
<dbReference type="SUPFAM" id="SSF53098">
    <property type="entry name" value="Ribonuclease H-like"/>
    <property type="match status" value="1"/>
</dbReference>
<evidence type="ECO:0000256" key="2">
    <source>
        <dbReference type="ARBA" id="ARBA00006357"/>
    </source>
</evidence>
<dbReference type="SMART" id="SM00479">
    <property type="entry name" value="EXOIII"/>
    <property type="match status" value="1"/>
</dbReference>
<dbReference type="CDD" id="cd06145">
    <property type="entry name" value="REX1_like"/>
    <property type="match status" value="1"/>
</dbReference>
<comment type="subcellular location">
    <subcellularLocation>
        <location evidence="1">Nucleus</location>
    </subcellularLocation>
</comment>
<evidence type="ECO:0000256" key="6">
    <source>
        <dbReference type="ARBA" id="ARBA00023242"/>
    </source>
</evidence>
<keyword evidence="5" id="KW-0269">Exonuclease</keyword>
<reference evidence="9 10" key="1">
    <citation type="journal article" date="2018" name="G3 (Bethesda)">
        <title>Phylogenetic and Phylogenomic Definition of Rhizopus Species.</title>
        <authorList>
            <person name="Gryganskyi A.P."/>
            <person name="Golan J."/>
            <person name="Dolatabadi S."/>
            <person name="Mondo S."/>
            <person name="Robb S."/>
            <person name="Idnurm A."/>
            <person name="Muszewska A."/>
            <person name="Steczkiewicz K."/>
            <person name="Masonjones S."/>
            <person name="Liao H.L."/>
            <person name="Gajdeczka M.T."/>
            <person name="Anike F."/>
            <person name="Vuek A."/>
            <person name="Anishchenko I.M."/>
            <person name="Voigt K."/>
            <person name="de Hoog G.S."/>
            <person name="Smith M.E."/>
            <person name="Heitman J."/>
            <person name="Vilgalys R."/>
            <person name="Stajich J.E."/>
        </authorList>
    </citation>
    <scope>NUCLEOTIDE SEQUENCE [LARGE SCALE GENOMIC DNA]</scope>
    <source>
        <strain evidence="9 10">LSU 92-RS-03</strain>
    </source>
</reference>
<evidence type="ECO:0000313" key="9">
    <source>
        <dbReference type="EMBL" id="RCH95226.1"/>
    </source>
</evidence>
<proteinExistence type="inferred from homology"/>
<dbReference type="PANTHER" id="PTHR12801">
    <property type="entry name" value="RNA EXONUCLEASE REXO1 / RECO3 FAMILY MEMBER-RELATED"/>
    <property type="match status" value="1"/>
</dbReference>
<dbReference type="EMBL" id="PJQM01002455">
    <property type="protein sequence ID" value="RCH95226.1"/>
    <property type="molecule type" value="Genomic_DNA"/>
</dbReference>
<dbReference type="InterPro" id="IPR012337">
    <property type="entry name" value="RNaseH-like_sf"/>
</dbReference>
<dbReference type="PANTHER" id="PTHR12801:SF115">
    <property type="entry name" value="FI18136P1-RELATED"/>
    <property type="match status" value="1"/>
</dbReference>
<feature type="compositionally biased region" description="Basic and acidic residues" evidence="7">
    <location>
        <begin position="266"/>
        <end position="283"/>
    </location>
</feature>
<feature type="region of interest" description="Disordered" evidence="7">
    <location>
        <begin position="266"/>
        <end position="285"/>
    </location>
</feature>
<dbReference type="InterPro" id="IPR036397">
    <property type="entry name" value="RNaseH_sf"/>
</dbReference>
<dbReference type="InterPro" id="IPR034922">
    <property type="entry name" value="REX1-like_exo"/>
</dbReference>
<feature type="domain" description="Exonuclease" evidence="8">
    <location>
        <begin position="135"/>
        <end position="302"/>
    </location>
</feature>
<evidence type="ECO:0000256" key="7">
    <source>
        <dbReference type="SAM" id="MobiDB-lite"/>
    </source>
</evidence>
<sequence>MHLPLDIFQVSKATVPDIYQQLQSSAFYSYIQQGEQEKEILGLVSAVGFDQYKRVHDRFLELLEVPLSKGEIKKKREEEDADPDHKRAIAPEILVMSKETLKMEDFPIPSVLDPQSSLEEGWVDTLPETGLEPKTLVALDCEMCKTVNGYAVTRVALIDREHKILINELVKPSEEITDYVTHISGVDEASLKHITTTLSDIQQKIMKFVTGDTILVGHGLVNDLKCLKMRHPYIIDTSIIYHHKNGPPYKPSLRDLSTRYLKRTIQVRDQDKKPGEEKGHDPCEDASASLELLERKLRYGLNYGLAGLSQVETILDFLDRSHQTGAVVECGANLSYLMKQKLEKHKGYFSLENDEQVAQKVMEQHALKQLVVARFELPQPTEDTRQSQFLNLFSKIYESMEPNTAYCFTTGYRSNQERERLREKRVAYKKKLKAVGLADIPLEERWSIEDEHALETIADTTRRGFIFASVKNKPA</sequence>
<dbReference type="GO" id="GO:0010629">
    <property type="term" value="P:negative regulation of gene expression"/>
    <property type="evidence" value="ECO:0007669"/>
    <property type="project" value="UniProtKB-ARBA"/>
</dbReference>
<dbReference type="OrthoDB" id="206335at2759"/>
<name>A0A367JZ61_RHIST</name>
<dbReference type="GO" id="GO:0005634">
    <property type="term" value="C:nucleus"/>
    <property type="evidence" value="ECO:0007669"/>
    <property type="project" value="UniProtKB-SubCell"/>
</dbReference>
<dbReference type="GO" id="GO:0004527">
    <property type="term" value="F:exonuclease activity"/>
    <property type="evidence" value="ECO:0007669"/>
    <property type="project" value="UniProtKB-KW"/>
</dbReference>
<comment type="caution">
    <text evidence="9">The sequence shown here is derived from an EMBL/GenBank/DDBJ whole genome shotgun (WGS) entry which is preliminary data.</text>
</comment>
<keyword evidence="10" id="KW-1185">Reference proteome</keyword>
<keyword evidence="3" id="KW-0540">Nuclease</keyword>
<evidence type="ECO:0000259" key="8">
    <source>
        <dbReference type="SMART" id="SM00479"/>
    </source>
</evidence>
<evidence type="ECO:0000256" key="1">
    <source>
        <dbReference type="ARBA" id="ARBA00004123"/>
    </source>
</evidence>
<dbReference type="AlphaFoldDB" id="A0A367JZ61"/>
<evidence type="ECO:0000256" key="5">
    <source>
        <dbReference type="ARBA" id="ARBA00022839"/>
    </source>
</evidence>
<accession>A0A367JZ61</accession>